<keyword evidence="2" id="KW-0723">Serine/threonine-protein kinase</keyword>
<comment type="catalytic activity">
    <reaction evidence="11">
        <text>L-seryl-[protein] + ATP = O-phospho-L-seryl-[protein] + ADP + H(+)</text>
        <dbReference type="Rhea" id="RHEA:17989"/>
        <dbReference type="Rhea" id="RHEA-COMP:9863"/>
        <dbReference type="Rhea" id="RHEA-COMP:11604"/>
        <dbReference type="ChEBI" id="CHEBI:15378"/>
        <dbReference type="ChEBI" id="CHEBI:29999"/>
        <dbReference type="ChEBI" id="CHEBI:30616"/>
        <dbReference type="ChEBI" id="CHEBI:83421"/>
        <dbReference type="ChEBI" id="CHEBI:456216"/>
        <dbReference type="EC" id="2.7.11.1"/>
    </reaction>
</comment>
<dbReference type="GO" id="GO:0005737">
    <property type="term" value="C:cytoplasm"/>
    <property type="evidence" value="ECO:0007669"/>
    <property type="project" value="UniProtKB-ARBA"/>
</dbReference>
<feature type="region of interest" description="Disordered" evidence="14">
    <location>
        <begin position="60"/>
        <end position="88"/>
    </location>
</feature>
<feature type="domain" description="Protein kinase" evidence="16">
    <location>
        <begin position="362"/>
        <end position="667"/>
    </location>
</feature>
<dbReference type="SUPFAM" id="SSF56112">
    <property type="entry name" value="Protein kinase-like (PK-like)"/>
    <property type="match status" value="1"/>
</dbReference>
<dbReference type="CDD" id="cd00065">
    <property type="entry name" value="FYVE_like_SF"/>
    <property type="match status" value="1"/>
</dbReference>
<dbReference type="PANTHER" id="PTHR44329">
    <property type="entry name" value="SERINE/THREONINE-PROTEIN KINASE TNNI3K-RELATED"/>
    <property type="match status" value="1"/>
</dbReference>
<evidence type="ECO:0000256" key="2">
    <source>
        <dbReference type="ARBA" id="ARBA00022527"/>
    </source>
</evidence>
<dbReference type="Pfam" id="PF00069">
    <property type="entry name" value="Pkinase"/>
    <property type="match status" value="1"/>
</dbReference>
<dbReference type="InterPro" id="IPR011993">
    <property type="entry name" value="PH-like_dom_sf"/>
</dbReference>
<dbReference type="InterPro" id="IPR017455">
    <property type="entry name" value="Znf_FYVE-rel"/>
</dbReference>
<feature type="compositionally biased region" description="Polar residues" evidence="14">
    <location>
        <begin position="79"/>
        <end position="88"/>
    </location>
</feature>
<keyword evidence="6 12" id="KW-0863">Zinc-finger</keyword>
<evidence type="ECO:0000256" key="6">
    <source>
        <dbReference type="ARBA" id="ARBA00022771"/>
    </source>
</evidence>
<dbReference type="InterPro" id="IPR051681">
    <property type="entry name" value="Ser/Thr_Kinases-Pseudokinases"/>
</dbReference>
<keyword evidence="5 13" id="KW-0547">Nucleotide-binding</keyword>
<evidence type="ECO:0000256" key="5">
    <source>
        <dbReference type="ARBA" id="ARBA00022741"/>
    </source>
</evidence>
<dbReference type="InterPro" id="IPR000719">
    <property type="entry name" value="Prot_kinase_dom"/>
</dbReference>
<feature type="region of interest" description="Disordered" evidence="14">
    <location>
        <begin position="962"/>
        <end position="1046"/>
    </location>
</feature>
<dbReference type="Pfam" id="PF00169">
    <property type="entry name" value="PH"/>
    <property type="match status" value="1"/>
</dbReference>
<feature type="domain" description="PH" evidence="15">
    <location>
        <begin position="91"/>
        <end position="319"/>
    </location>
</feature>
<feature type="compositionally biased region" description="Polar residues" evidence="14">
    <location>
        <begin position="1495"/>
        <end position="1505"/>
    </location>
</feature>
<dbReference type="EMBL" id="OVEO01000003">
    <property type="protein sequence ID" value="SPQ94823.1"/>
    <property type="molecule type" value="Genomic_DNA"/>
</dbReference>
<feature type="region of interest" description="Disordered" evidence="14">
    <location>
        <begin position="1414"/>
        <end position="1564"/>
    </location>
</feature>
<dbReference type="EMBL" id="CDSF01000133">
    <property type="protein sequence ID" value="CEP02699.1"/>
    <property type="molecule type" value="Genomic_DNA"/>
</dbReference>
<name>A0A0G4J5R0_PLABS</name>
<dbReference type="Proteomes" id="UP000039324">
    <property type="component" value="Unassembled WGS sequence"/>
</dbReference>
<dbReference type="PROSITE" id="PS00107">
    <property type="entry name" value="PROTEIN_KINASE_ATP"/>
    <property type="match status" value="1"/>
</dbReference>
<accession>A0A0G4J5R0</accession>
<feature type="compositionally biased region" description="Pro residues" evidence="14">
    <location>
        <begin position="966"/>
        <end position="975"/>
    </location>
</feature>
<keyword evidence="19" id="KW-0496">Mitochondrion</keyword>
<dbReference type="PROSITE" id="PS50011">
    <property type="entry name" value="PROTEIN_KINASE_DOM"/>
    <property type="match status" value="1"/>
</dbReference>
<dbReference type="GO" id="GO:0008270">
    <property type="term" value="F:zinc ion binding"/>
    <property type="evidence" value="ECO:0007669"/>
    <property type="project" value="UniProtKB-KW"/>
</dbReference>
<feature type="compositionally biased region" description="Polar residues" evidence="14">
    <location>
        <begin position="1458"/>
        <end position="1468"/>
    </location>
</feature>
<dbReference type="GO" id="GO:0005524">
    <property type="term" value="F:ATP binding"/>
    <property type="evidence" value="ECO:0007669"/>
    <property type="project" value="UniProtKB-UniRule"/>
</dbReference>
<keyword evidence="9 13" id="KW-0067">ATP-binding</keyword>
<dbReference type="Gene3D" id="2.30.29.30">
    <property type="entry name" value="Pleckstrin-homology domain (PH domain)/Phosphotyrosine-binding domain (PTB)"/>
    <property type="match status" value="2"/>
</dbReference>
<keyword evidence="7" id="KW-0418">Kinase</keyword>
<evidence type="ECO:0000256" key="1">
    <source>
        <dbReference type="ARBA" id="ARBA00012513"/>
    </source>
</evidence>
<evidence type="ECO:0000313" key="19">
    <source>
        <dbReference type="EMBL" id="SPQ94823.1"/>
    </source>
</evidence>
<evidence type="ECO:0000256" key="3">
    <source>
        <dbReference type="ARBA" id="ARBA00022679"/>
    </source>
</evidence>
<evidence type="ECO:0000256" key="9">
    <source>
        <dbReference type="ARBA" id="ARBA00022840"/>
    </source>
</evidence>
<dbReference type="InterPro" id="IPR011011">
    <property type="entry name" value="Znf_FYVE_PHD"/>
</dbReference>
<proteinExistence type="predicted"/>
<dbReference type="SUPFAM" id="SSF48371">
    <property type="entry name" value="ARM repeat"/>
    <property type="match status" value="1"/>
</dbReference>
<gene>
    <name evidence="18" type="ORF">PBRA_002666</name>
    <name evidence="19" type="ORF">PLBR_LOCUS2038</name>
</gene>
<sequence length="1755" mass="190931">MYVTDRRERPGEWSRLLVAHDERIRRRFDRYSRVSSGPAWQRIPRFIAYDRVDLESRPSALSGPVAMDEASRDLAPPSATMNASEQSSVNDIRKAGHLKKQGGARGGRKNWKRRWVVLKSEYICYFGEKENGTSEDGPCLGVVPLRGAKVFRQRAMSAQLAPPNAFMAQIVSVEAIADETQLASDTPQSSSAAQLPTTCYQCHKANSSRIHCKSCQNVFCEACAAENQMIGDKATRVCSFCRHRHADEDTIAMAATASNMEIGSVVEVVYREAKNTVFFKKEKPQYLFAIRTKERELWLAAEDAQEKAAWVTAISEVIVSYKKAFNNANSATAGNQAEKEQKQDGKATGSPSQQWEIDYNQITILEKIGDGAFGEVFKGRLWGTDVAVKTIKADQVTESVVDDLKKEVAILSQLRHPNVVLYIGACTKPPNVCIVTEWCDKGSLHDVLHDSSIPLDIQRIVSLSVGIAQGINYLHSLERRIIHRDLKSHNVLVDRNFNVKVADFGLSHVRESLTQQNGTSALNNDTNGRTRANAFTAAAPQQLGAPADFQSMKINSESMGGHYGVFGTPEWMAPEIMEGTAYNQKVDVYSFGIMMSEILTRKLPFRDQYKIKSYMDVVDAVLDDGAMPTLPGWIGLRLKRLIESCLSRNSSARPSFMSIILKLRSMFSASPAELFQTYDLPRLHDMLATPDRHNQALAAKEIASFKFEQEACPAGCDDDIVIREIDMAKRVCARCRYSAAHHQKLDDAVVTQFIGKLTDMLASSSGKVVLPAVEALERLITGGQRKSSTKLRQENLSIIKERNGIERLLGLVSSRSPQLSEAASSCLMLLIEDLPVDDSSYKQLKGTSLHVLSAMMEKDIAQRRDENAQMTEQLRNKVKTFETLQRLVQAAQIQQQPPSSSENVLEDRPMLSSSQRRRPKSPVQVPVNPAATLATAAVTDQWSDQGTVVAAVAAVPAPVITVQKPPDAPARPDPGPRFTSKGTTAVVRPPARETAPDDMPIVALDETPTNNLDTASSSAVPSASVPSTPGPSDPADDDGAGSPRNTAPEAVQQLVRPQTPDVPLPGRFQRISPANGDWVFVHDAQLGEWILKYVIVTPSMICVFRSYDDVEQTRPPEATVNASVPPGKRLKFKTGRKFRQPWCFHLCSQGQKWWFSLRSSQHTEIWSDVIVRPLLPDALREAFGATQQTLLRPGGNSPQLSPRLDEMSADDAVNIEGPNRTQSAQSIAALAPGVASPGTVDQATSAVDQPIPATEQPGSPAVAVEQPAPAVEQPAPVVEQPAPVVEQPAPVVEEPAPVVEQPVPVIEQPEPVAEVASPAVVEAPRTMRTSVPVVPAMEAALDARGTSLVSRGSAEHPVVEFEEADTSTTQLLDIPMLEAEAEPLVMQSPVSMAAHLESATSAFGSTLSLDALAKADQGPPESEAQGSSKAPADAGATKRLSTVAATDTGDKSPPVALPTSSDRPQVINQAPEPTPSGAPATRRDTSPARDVPTQELVSEQTTTSEAAGVPPSTEPRSVEVSPVPLSSEPVAALSSSPNRQLEPASAVARAHGVEPASRDSPVVSPKEVAAGKFVKRYIETTGARSPMLKPNQRLLSLRPGNELSRGNAALRLAAMPEVTSLPPTFVEQFGRRDCWHYSYLIMPDRLSQQWVAKFVVLLGAQPIRLMVYNSHNDPPQKPISEHLLEEASAATSQAVEACLGFPVEYDEKIALVVKEKPAQANTTEPSRPLLFLCASETDRHKWLSLIQRVVALSRV</sequence>
<feature type="domain" description="FYVE-type" evidence="17">
    <location>
        <begin position="199"/>
        <end position="246"/>
    </location>
</feature>
<evidence type="ECO:0000259" key="17">
    <source>
        <dbReference type="PROSITE" id="PS50178"/>
    </source>
</evidence>
<dbReference type="InterPro" id="IPR016024">
    <property type="entry name" value="ARM-type_fold"/>
</dbReference>
<dbReference type="FunFam" id="3.30.200.20:FF:000060">
    <property type="entry name" value="Serine/threonine-protein kinase isoform 1"/>
    <property type="match status" value="1"/>
</dbReference>
<evidence type="ECO:0000256" key="12">
    <source>
        <dbReference type="PROSITE-ProRule" id="PRU00091"/>
    </source>
</evidence>
<evidence type="ECO:0000313" key="18">
    <source>
        <dbReference type="EMBL" id="CEP02699.1"/>
    </source>
</evidence>
<feature type="binding site" evidence="13">
    <location>
        <position position="389"/>
    </location>
    <ligand>
        <name>ATP</name>
        <dbReference type="ChEBI" id="CHEBI:30616"/>
    </ligand>
</feature>
<protein>
    <recommendedName>
        <fullName evidence="1">non-specific serine/threonine protein kinase</fullName>
        <ecNumber evidence="1">2.7.11.1</ecNumber>
    </recommendedName>
</protein>
<dbReference type="InterPro" id="IPR001245">
    <property type="entry name" value="Ser-Thr/Tyr_kinase_cat_dom"/>
</dbReference>
<evidence type="ECO:0000256" key="7">
    <source>
        <dbReference type="ARBA" id="ARBA00022777"/>
    </source>
</evidence>
<dbReference type="SMART" id="SM00220">
    <property type="entry name" value="S_TKc"/>
    <property type="match status" value="1"/>
</dbReference>
<evidence type="ECO:0000256" key="14">
    <source>
        <dbReference type="SAM" id="MobiDB-lite"/>
    </source>
</evidence>
<dbReference type="Gene3D" id="1.10.510.10">
    <property type="entry name" value="Transferase(Phosphotransferase) domain 1"/>
    <property type="match status" value="1"/>
</dbReference>
<evidence type="ECO:0000259" key="16">
    <source>
        <dbReference type="PROSITE" id="PS50011"/>
    </source>
</evidence>
<dbReference type="SUPFAM" id="SSF57903">
    <property type="entry name" value="FYVE/PHD zinc finger"/>
    <property type="match status" value="1"/>
</dbReference>
<feature type="region of interest" description="Disordered" evidence="14">
    <location>
        <begin position="890"/>
        <end position="927"/>
    </location>
</feature>
<dbReference type="Proteomes" id="UP000290189">
    <property type="component" value="Unassembled WGS sequence"/>
</dbReference>
<evidence type="ECO:0000313" key="20">
    <source>
        <dbReference type="Proteomes" id="UP000039324"/>
    </source>
</evidence>
<dbReference type="InterPro" id="IPR011989">
    <property type="entry name" value="ARM-like"/>
</dbReference>
<comment type="catalytic activity">
    <reaction evidence="10">
        <text>L-threonyl-[protein] + ATP = O-phospho-L-threonyl-[protein] + ADP + H(+)</text>
        <dbReference type="Rhea" id="RHEA:46608"/>
        <dbReference type="Rhea" id="RHEA-COMP:11060"/>
        <dbReference type="Rhea" id="RHEA-COMP:11605"/>
        <dbReference type="ChEBI" id="CHEBI:15378"/>
        <dbReference type="ChEBI" id="CHEBI:30013"/>
        <dbReference type="ChEBI" id="CHEBI:30616"/>
        <dbReference type="ChEBI" id="CHEBI:61977"/>
        <dbReference type="ChEBI" id="CHEBI:456216"/>
        <dbReference type="EC" id="2.7.11.1"/>
    </reaction>
</comment>
<reference evidence="18 20" key="1">
    <citation type="submission" date="2015-02" db="EMBL/GenBank/DDBJ databases">
        <authorList>
            <person name="Chooi Y.-H."/>
        </authorList>
    </citation>
    <scope>NUCLEOTIDE SEQUENCE [LARGE SCALE GENOMIC DNA]</scope>
    <source>
        <strain evidence="18">E3</strain>
    </source>
</reference>
<dbReference type="Pfam" id="PF07714">
    <property type="entry name" value="PK_Tyr_Ser-Thr"/>
    <property type="match status" value="1"/>
</dbReference>
<feature type="compositionally biased region" description="Low complexity" evidence="14">
    <location>
        <begin position="1014"/>
        <end position="1027"/>
    </location>
</feature>
<dbReference type="PROSITE" id="PS00108">
    <property type="entry name" value="PROTEIN_KINASE_ST"/>
    <property type="match status" value="1"/>
</dbReference>
<evidence type="ECO:0000256" key="4">
    <source>
        <dbReference type="ARBA" id="ARBA00022723"/>
    </source>
</evidence>
<evidence type="ECO:0000256" key="13">
    <source>
        <dbReference type="PROSITE-ProRule" id="PRU10141"/>
    </source>
</evidence>
<evidence type="ECO:0000313" key="21">
    <source>
        <dbReference type="Proteomes" id="UP000290189"/>
    </source>
</evidence>
<dbReference type="CDD" id="cd13999">
    <property type="entry name" value="STKc_MAP3K-like"/>
    <property type="match status" value="1"/>
</dbReference>
<feature type="compositionally biased region" description="Low complexity" evidence="14">
    <location>
        <begin position="1509"/>
        <end position="1530"/>
    </location>
</feature>
<dbReference type="SUPFAM" id="SSF50729">
    <property type="entry name" value="PH domain-like"/>
    <property type="match status" value="1"/>
</dbReference>
<dbReference type="InterPro" id="IPR017441">
    <property type="entry name" value="Protein_kinase_ATP_BS"/>
</dbReference>
<dbReference type="InterPro" id="IPR011009">
    <property type="entry name" value="Kinase-like_dom_sf"/>
</dbReference>
<keyword evidence="3" id="KW-0808">Transferase</keyword>
<feature type="region of interest" description="Disordered" evidence="14">
    <location>
        <begin position="331"/>
        <end position="352"/>
    </location>
</feature>
<dbReference type="SMART" id="SM00233">
    <property type="entry name" value="PH"/>
    <property type="match status" value="3"/>
</dbReference>
<dbReference type="Gene3D" id="1.25.10.10">
    <property type="entry name" value="Leucine-rich Repeat Variant"/>
    <property type="match status" value="1"/>
</dbReference>
<keyword evidence="4" id="KW-0479">Metal-binding</keyword>
<dbReference type="InterPro" id="IPR001849">
    <property type="entry name" value="PH_domain"/>
</dbReference>
<dbReference type="PROSITE" id="PS50178">
    <property type="entry name" value="ZF_FYVE"/>
    <property type="match status" value="1"/>
</dbReference>
<dbReference type="Gene3D" id="6.10.250.1010">
    <property type="match status" value="1"/>
</dbReference>
<evidence type="ECO:0000256" key="10">
    <source>
        <dbReference type="ARBA" id="ARBA00047899"/>
    </source>
</evidence>
<dbReference type="EC" id="2.7.11.1" evidence="1"/>
<evidence type="ECO:0000259" key="15">
    <source>
        <dbReference type="PROSITE" id="PS50003"/>
    </source>
</evidence>
<evidence type="ECO:0000256" key="11">
    <source>
        <dbReference type="ARBA" id="ARBA00048679"/>
    </source>
</evidence>
<dbReference type="GO" id="GO:0004674">
    <property type="term" value="F:protein serine/threonine kinase activity"/>
    <property type="evidence" value="ECO:0007669"/>
    <property type="project" value="UniProtKB-KW"/>
</dbReference>
<organism evidence="18 20">
    <name type="scientific">Plasmodiophora brassicae</name>
    <name type="common">Clubroot disease agent</name>
    <dbReference type="NCBI Taxonomy" id="37360"/>
    <lineage>
        <taxon>Eukaryota</taxon>
        <taxon>Sar</taxon>
        <taxon>Rhizaria</taxon>
        <taxon>Endomyxa</taxon>
        <taxon>Phytomyxea</taxon>
        <taxon>Plasmodiophorida</taxon>
        <taxon>Plasmodiophoridae</taxon>
        <taxon>Plasmodiophora</taxon>
    </lineage>
</organism>
<dbReference type="Gene3D" id="3.30.200.20">
    <property type="entry name" value="Phosphorylase Kinase, domain 1"/>
    <property type="match status" value="1"/>
</dbReference>
<dbReference type="PROSITE" id="PS50003">
    <property type="entry name" value="PH_DOMAIN"/>
    <property type="match status" value="1"/>
</dbReference>
<dbReference type="STRING" id="37360.A0A0G4J5R0"/>
<reference evidence="19 21" key="2">
    <citation type="submission" date="2018-03" db="EMBL/GenBank/DDBJ databases">
        <authorList>
            <person name="Fogelqvist J."/>
        </authorList>
    </citation>
    <scope>NUCLEOTIDE SEQUENCE [LARGE SCALE GENOMIC DNA]</scope>
</reference>
<geneLocation type="mitochondrion" evidence="19"/>
<feature type="compositionally biased region" description="Low complexity" evidence="14">
    <location>
        <begin position="890"/>
        <end position="901"/>
    </location>
</feature>
<keyword evidence="8" id="KW-0862">Zinc</keyword>
<keyword evidence="20" id="KW-1185">Reference proteome</keyword>
<evidence type="ECO:0000256" key="8">
    <source>
        <dbReference type="ARBA" id="ARBA00022833"/>
    </source>
</evidence>
<dbReference type="InterPro" id="IPR008271">
    <property type="entry name" value="Ser/Thr_kinase_AS"/>
</dbReference>